<keyword evidence="9 17" id="KW-0413">Isomerase</keyword>
<dbReference type="OrthoDB" id="1696280at2759"/>
<protein>
    <recommendedName>
        <fullName evidence="15">Enoyl-CoA delta isomerase 1, mitochondrial</fullName>
    </recommendedName>
    <alternativeName>
        <fullName evidence="16">3,2-trans-enoyl-CoA isomerase</fullName>
    </alternativeName>
</protein>
<evidence type="ECO:0000256" key="11">
    <source>
        <dbReference type="ARBA" id="ARBA00051293"/>
    </source>
</evidence>
<evidence type="ECO:0000256" key="7">
    <source>
        <dbReference type="ARBA" id="ARBA00023098"/>
    </source>
</evidence>
<keyword evidence="8" id="KW-0496">Mitochondrion</keyword>
<dbReference type="EMBL" id="GBXI01015751">
    <property type="protein sequence ID" value="JAC98540.1"/>
    <property type="molecule type" value="Transcribed_RNA"/>
</dbReference>
<dbReference type="InterPro" id="IPR001753">
    <property type="entry name" value="Enoyl-CoA_hydra/iso"/>
</dbReference>
<name>A0A0A1WIN6_ZEUCU</name>
<dbReference type="PANTHER" id="PTHR11941">
    <property type="entry name" value="ENOYL-COA HYDRATASE-RELATED"/>
    <property type="match status" value="1"/>
</dbReference>
<evidence type="ECO:0000256" key="8">
    <source>
        <dbReference type="ARBA" id="ARBA00023128"/>
    </source>
</evidence>
<evidence type="ECO:0000313" key="17">
    <source>
        <dbReference type="EMBL" id="JAC98540.1"/>
    </source>
</evidence>
<keyword evidence="6" id="KW-0007">Acetylation</keyword>
<evidence type="ECO:0000256" key="13">
    <source>
        <dbReference type="ARBA" id="ARBA00052542"/>
    </source>
</evidence>
<evidence type="ECO:0000256" key="3">
    <source>
        <dbReference type="ARBA" id="ARBA00011233"/>
    </source>
</evidence>
<dbReference type="FunFam" id="3.90.226.10:FF:000034">
    <property type="entry name" value="Enoyl-CoA delta isomerase 1"/>
    <property type="match status" value="1"/>
</dbReference>
<comment type="subunit">
    <text evidence="3">Homotrimer.</text>
</comment>
<evidence type="ECO:0000256" key="14">
    <source>
        <dbReference type="ARBA" id="ARBA00056147"/>
    </source>
</evidence>
<sequence length="286" mass="31768">MNIIRSVRFNASKTIPKNCWSVVRSLSSTANTILEVNDKTGIATLTLNRSPVNSLNLELLTDIRNSIKDAESNKCKGLILTSSSNKVFSAGLDFMEMYQPNEERLKSFWTALQSTWMTLYGSKLPTAAAINGHAPAGGCLLATSCEYRVMLPNFTIGLNETLVGIVAPSWFMDSYLNVLPRRVAELALTQGKMFTTAEAQQVGLIDDVVNTKEEAIAKCEEFIGSFNKVNPYARALTKQQFRVKELQELEQHREQDLQTFLAVVTKPSTQAAMGAYLEKLKNKSKK</sequence>
<dbReference type="Gene3D" id="6.10.250.170">
    <property type="match status" value="1"/>
</dbReference>
<evidence type="ECO:0000256" key="15">
    <source>
        <dbReference type="ARBA" id="ARBA00068317"/>
    </source>
</evidence>
<evidence type="ECO:0000256" key="16">
    <source>
        <dbReference type="ARBA" id="ARBA00083575"/>
    </source>
</evidence>
<dbReference type="CDD" id="cd06558">
    <property type="entry name" value="crotonase-like"/>
    <property type="match status" value="1"/>
</dbReference>
<gene>
    <name evidence="17" type="primary">Eci1_0</name>
    <name evidence="17" type="ORF">g.3629</name>
</gene>
<comment type="catalytic activity">
    <reaction evidence="10">
        <text>(3Z)-decenoyl-CoA = (2E)-decenoyl-CoA</text>
        <dbReference type="Rhea" id="RHEA:77195"/>
        <dbReference type="ChEBI" id="CHEBI:61406"/>
        <dbReference type="ChEBI" id="CHEBI:195601"/>
    </reaction>
    <physiologicalReaction direction="left-to-right" evidence="10">
        <dbReference type="Rhea" id="RHEA:77196"/>
    </physiologicalReaction>
</comment>
<dbReference type="GO" id="GO:0005759">
    <property type="term" value="C:mitochondrial matrix"/>
    <property type="evidence" value="ECO:0007669"/>
    <property type="project" value="UniProtKB-SubCell"/>
</dbReference>
<dbReference type="SUPFAM" id="SSF52096">
    <property type="entry name" value="ClpP/crotonase"/>
    <property type="match status" value="1"/>
</dbReference>
<dbReference type="PANTHER" id="PTHR11941:SF45">
    <property type="entry name" value="ENOYL-COA DELTA ISOMERASE 1, MITOCHONDRIAL"/>
    <property type="match status" value="1"/>
</dbReference>
<evidence type="ECO:0000256" key="10">
    <source>
        <dbReference type="ARBA" id="ARBA00050938"/>
    </source>
</evidence>
<organism evidence="17">
    <name type="scientific">Zeugodacus cucurbitae</name>
    <name type="common">Melon fruit fly</name>
    <name type="synonym">Bactrocera cucurbitae</name>
    <dbReference type="NCBI Taxonomy" id="28588"/>
    <lineage>
        <taxon>Eukaryota</taxon>
        <taxon>Metazoa</taxon>
        <taxon>Ecdysozoa</taxon>
        <taxon>Arthropoda</taxon>
        <taxon>Hexapoda</taxon>
        <taxon>Insecta</taxon>
        <taxon>Pterygota</taxon>
        <taxon>Neoptera</taxon>
        <taxon>Endopterygota</taxon>
        <taxon>Diptera</taxon>
        <taxon>Brachycera</taxon>
        <taxon>Muscomorpha</taxon>
        <taxon>Tephritoidea</taxon>
        <taxon>Tephritidae</taxon>
        <taxon>Zeugodacus</taxon>
        <taxon>Zeugodacus</taxon>
    </lineage>
</organism>
<dbReference type="CTD" id="105217090"/>
<evidence type="ECO:0000256" key="1">
    <source>
        <dbReference type="ARBA" id="ARBA00004305"/>
    </source>
</evidence>
<evidence type="ECO:0000256" key="12">
    <source>
        <dbReference type="ARBA" id="ARBA00052376"/>
    </source>
</evidence>
<dbReference type="InterPro" id="IPR029045">
    <property type="entry name" value="ClpP/crotonase-like_dom_sf"/>
</dbReference>
<proteinExistence type="predicted"/>
<dbReference type="GO" id="GO:0006635">
    <property type="term" value="P:fatty acid beta-oxidation"/>
    <property type="evidence" value="ECO:0007669"/>
    <property type="project" value="TreeGrafter"/>
</dbReference>
<comment type="pathway">
    <text evidence="2">Lipid metabolism; fatty acid beta-oxidation.</text>
</comment>
<comment type="catalytic activity">
    <reaction evidence="12">
        <text>(3Z)-dodecenoyl-CoA = (2E)-dodecenoyl-CoA</text>
        <dbReference type="Rhea" id="RHEA:23716"/>
        <dbReference type="ChEBI" id="CHEBI:57330"/>
        <dbReference type="ChEBI" id="CHEBI:58543"/>
        <dbReference type="EC" id="5.3.3.8"/>
    </reaction>
    <physiologicalReaction direction="left-to-right" evidence="12">
        <dbReference type="Rhea" id="RHEA:23717"/>
    </physiologicalReaction>
</comment>
<dbReference type="GeneID" id="105217090"/>
<dbReference type="RefSeq" id="XP_011190226.1">
    <property type="nucleotide sequence ID" value="XM_011191924.3"/>
</dbReference>
<evidence type="ECO:0000256" key="6">
    <source>
        <dbReference type="ARBA" id="ARBA00022990"/>
    </source>
</evidence>
<evidence type="ECO:0000256" key="4">
    <source>
        <dbReference type="ARBA" id="ARBA00022832"/>
    </source>
</evidence>
<reference evidence="17" key="1">
    <citation type="submission" date="2014-11" db="EMBL/GenBank/DDBJ databases">
        <authorList>
            <person name="Geib S."/>
        </authorList>
    </citation>
    <scope>NUCLEOTIDE SEQUENCE</scope>
</reference>
<evidence type="ECO:0000256" key="9">
    <source>
        <dbReference type="ARBA" id="ARBA00023235"/>
    </source>
</evidence>
<dbReference type="AlphaFoldDB" id="A0A0A1WIN6"/>
<dbReference type="GO" id="GO:0004165">
    <property type="term" value="F:delta(3)-delta(2)-enoyl-CoA isomerase activity"/>
    <property type="evidence" value="ECO:0007669"/>
    <property type="project" value="UniProtKB-EC"/>
</dbReference>
<evidence type="ECO:0000256" key="2">
    <source>
        <dbReference type="ARBA" id="ARBA00005005"/>
    </source>
</evidence>
<reference evidence="17" key="2">
    <citation type="journal article" date="2015" name="Gigascience">
        <title>Reconstructing a comprehensive transcriptome assembly of a white-pupal translocated strain of the pest fruit fly Bactrocera cucurbitae.</title>
        <authorList>
            <person name="Sim S.B."/>
            <person name="Calla B."/>
            <person name="Hall B."/>
            <person name="DeRego T."/>
            <person name="Geib S.M."/>
        </authorList>
    </citation>
    <scope>NUCLEOTIDE SEQUENCE</scope>
</reference>
<comment type="function">
    <text evidence="14">Key enzyme of fatty acid beta-oxidation. Able to isomerize both 3-cis (3Z) and 3-trans (3E) double bonds into the 2-trans (2E) form in a range of enoyl-CoA species, with a preference for (3Z)-enoyl-CoAs over (3E)-enoyl-CoAs. The catalytic efficiency of this enzyme is not affected by the fatty acyl chain length.</text>
</comment>
<keyword evidence="7" id="KW-0443">Lipid metabolism</keyword>
<comment type="catalytic activity">
    <reaction evidence="13">
        <text>(3Z)-octenoyl-CoA = (2E)-octenoyl-CoA</text>
        <dbReference type="Rhea" id="RHEA:46044"/>
        <dbReference type="ChEBI" id="CHEBI:62242"/>
        <dbReference type="ChEBI" id="CHEBI:85640"/>
    </reaction>
    <physiologicalReaction direction="left-to-right" evidence="13">
        <dbReference type="Rhea" id="RHEA:46045"/>
    </physiologicalReaction>
</comment>
<dbReference type="Gene3D" id="3.90.226.10">
    <property type="entry name" value="2-enoyl-CoA Hydratase, Chain A, domain 1"/>
    <property type="match status" value="1"/>
</dbReference>
<evidence type="ECO:0000256" key="5">
    <source>
        <dbReference type="ARBA" id="ARBA00022946"/>
    </source>
</evidence>
<keyword evidence="5" id="KW-0809">Transit peptide</keyword>
<accession>A0A0A1WIN6</accession>
<comment type="catalytic activity">
    <reaction evidence="11">
        <text>(2E)-tetradecenoyl-CoA = (3Z)-tetradecenoyl-CoA</text>
        <dbReference type="Rhea" id="RHEA:29847"/>
        <dbReference type="ChEBI" id="CHEBI:61405"/>
        <dbReference type="ChEBI" id="CHEBI:61968"/>
    </reaction>
    <physiologicalReaction direction="right-to-left" evidence="11">
        <dbReference type="Rhea" id="RHEA:29849"/>
    </physiologicalReaction>
</comment>
<comment type="subcellular location">
    <subcellularLocation>
        <location evidence="1">Mitochondrion matrix</location>
    </subcellularLocation>
</comment>
<keyword evidence="4" id="KW-0276">Fatty acid metabolism</keyword>
<dbReference type="Pfam" id="PF00378">
    <property type="entry name" value="ECH_1"/>
    <property type="match status" value="1"/>
</dbReference>